<sequence length="368" mass="39025">MNIRRILSVFLSAALCLSLLAGCGGAASSGSGSTSGTADGPQRYSTVFYDAFDTVTQVIAYCDSEEDFNAQMTALHADLLEYHKLYDIYNDYDGIVNVKTINDNAGKAPVTVDDKILGMLELAQQMYDTTGGKLNIAMGSVLNIWHNYREAALADDDDSNNQLPTQEELTSAAQHCSIGNLVIDDDAKTVYLADPEMSLDVGSVGKGYAVEMAAQAAEARGLTSALISVGGNLRAIGTKPDGSAWVGGVENPWDSSEVYTTASSTVAAVKMSDLSLVTSGDYQRYYVVDGVRYHHLIDPATLQPAAYFDSVSVLAPDSGVADCLTTGLFCMPLEEGQALVESLDGVEALWCTADGQVIPSSGWDSHSN</sequence>
<dbReference type="SUPFAM" id="SSF143631">
    <property type="entry name" value="ApbE-like"/>
    <property type="match status" value="1"/>
</dbReference>
<dbReference type="AlphaFoldDB" id="A0A2A7AR33"/>
<dbReference type="GO" id="GO:0005886">
    <property type="term" value="C:plasma membrane"/>
    <property type="evidence" value="ECO:0007669"/>
    <property type="project" value="UniProtKB-SubCell"/>
</dbReference>
<feature type="binding site" evidence="11">
    <location>
        <position position="203"/>
    </location>
    <ligand>
        <name>Mg(2+)</name>
        <dbReference type="ChEBI" id="CHEBI:18420"/>
    </ligand>
</feature>
<dbReference type="PIRSF" id="PIRSF006268">
    <property type="entry name" value="ApbE"/>
    <property type="match status" value="1"/>
</dbReference>
<comment type="function">
    <text evidence="12">Flavin transferase that catalyzes the transfer of the FMN moiety of FAD and its covalent binding to the hydroxyl group of a threonine residue in a target flavoprotein.</text>
</comment>
<feature type="binding site" evidence="11">
    <location>
        <position position="322"/>
    </location>
    <ligand>
        <name>Mg(2+)</name>
        <dbReference type="ChEBI" id="CHEBI:18420"/>
    </ligand>
</feature>
<evidence type="ECO:0000256" key="3">
    <source>
        <dbReference type="ARBA" id="ARBA00022630"/>
    </source>
</evidence>
<keyword evidence="12" id="KW-0472">Membrane</keyword>
<evidence type="ECO:0000313" key="14">
    <source>
        <dbReference type="Proteomes" id="UP000220005"/>
    </source>
</evidence>
<evidence type="ECO:0000256" key="1">
    <source>
        <dbReference type="ARBA" id="ARBA00011955"/>
    </source>
</evidence>
<evidence type="ECO:0000256" key="4">
    <source>
        <dbReference type="ARBA" id="ARBA00022679"/>
    </source>
</evidence>
<keyword evidence="12" id="KW-1003">Cell membrane</keyword>
<keyword evidence="12" id="KW-0732">Signal</keyword>
<feature type="signal peptide" evidence="12">
    <location>
        <begin position="1"/>
        <end position="26"/>
    </location>
</feature>
<evidence type="ECO:0000256" key="7">
    <source>
        <dbReference type="ARBA" id="ARBA00022842"/>
    </source>
</evidence>
<comment type="cofactor">
    <cofactor evidence="11">
        <name>Mg(2+)</name>
        <dbReference type="ChEBI" id="CHEBI:18420"/>
    </cofactor>
    <cofactor evidence="11">
        <name>Mn(2+)</name>
        <dbReference type="ChEBI" id="CHEBI:29035"/>
    </cofactor>
    <text evidence="11">Magnesium. Can also use manganese.</text>
</comment>
<dbReference type="GO" id="GO:0016740">
    <property type="term" value="F:transferase activity"/>
    <property type="evidence" value="ECO:0007669"/>
    <property type="project" value="UniProtKB-UniRule"/>
</dbReference>
<feature type="binding site" evidence="11">
    <location>
        <position position="326"/>
    </location>
    <ligand>
        <name>Mg(2+)</name>
        <dbReference type="ChEBI" id="CHEBI:18420"/>
    </ligand>
</feature>
<evidence type="ECO:0000256" key="6">
    <source>
        <dbReference type="ARBA" id="ARBA00022827"/>
    </source>
</evidence>
<proteinExistence type="inferred from homology"/>
<protein>
    <recommendedName>
        <fullName evidence="2 10">FAD:protein FMN transferase</fullName>
        <ecNumber evidence="1 10">2.7.1.180</ecNumber>
    </recommendedName>
    <alternativeName>
        <fullName evidence="8 10">Flavin transferase</fullName>
    </alternativeName>
</protein>
<keyword evidence="12" id="KW-0449">Lipoprotein</keyword>
<dbReference type="GO" id="GO:0046872">
    <property type="term" value="F:metal ion binding"/>
    <property type="evidence" value="ECO:0007669"/>
    <property type="project" value="UniProtKB-UniRule"/>
</dbReference>
<comment type="caution">
    <text evidence="13">The sequence shown here is derived from an EMBL/GenBank/DDBJ whole genome shotgun (WGS) entry which is preliminary data.</text>
</comment>
<evidence type="ECO:0000256" key="5">
    <source>
        <dbReference type="ARBA" id="ARBA00022723"/>
    </source>
</evidence>
<name>A0A2A7AR33_9FIRM</name>
<reference evidence="13 14" key="1">
    <citation type="journal article" date="2017" name="Front. Microbiol.">
        <title>New Insights into the Diversity of the Genus Faecalibacterium.</title>
        <authorList>
            <person name="Benevides L."/>
            <person name="Burman S."/>
            <person name="Martin R."/>
            <person name="Robert V."/>
            <person name="Thomas M."/>
            <person name="Miquel S."/>
            <person name="Chain F."/>
            <person name="Sokol H."/>
            <person name="Bermudez-Humaran L.G."/>
            <person name="Morrison M."/>
            <person name="Langella P."/>
            <person name="Azevedo V.A."/>
            <person name="Chatel J.M."/>
            <person name="Soares S."/>
        </authorList>
    </citation>
    <scope>NUCLEOTIDE SEQUENCE [LARGE SCALE GENOMIC DNA]</scope>
    <source>
        <strain evidence="13 14">CNCM I 4575</strain>
    </source>
</reference>
<dbReference type="PANTHER" id="PTHR30040">
    <property type="entry name" value="THIAMINE BIOSYNTHESIS LIPOPROTEIN APBE"/>
    <property type="match status" value="1"/>
</dbReference>
<comment type="catalytic activity">
    <reaction evidence="9 10 12">
        <text>L-threonyl-[protein] + FAD = FMN-L-threonyl-[protein] + AMP + H(+)</text>
        <dbReference type="Rhea" id="RHEA:36847"/>
        <dbReference type="Rhea" id="RHEA-COMP:11060"/>
        <dbReference type="Rhea" id="RHEA-COMP:11061"/>
        <dbReference type="ChEBI" id="CHEBI:15378"/>
        <dbReference type="ChEBI" id="CHEBI:30013"/>
        <dbReference type="ChEBI" id="CHEBI:57692"/>
        <dbReference type="ChEBI" id="CHEBI:74257"/>
        <dbReference type="ChEBI" id="CHEBI:456215"/>
        <dbReference type="EC" id="2.7.1.180"/>
    </reaction>
</comment>
<evidence type="ECO:0000256" key="2">
    <source>
        <dbReference type="ARBA" id="ARBA00016337"/>
    </source>
</evidence>
<evidence type="ECO:0000256" key="10">
    <source>
        <dbReference type="PIRNR" id="PIRNR006268"/>
    </source>
</evidence>
<dbReference type="Proteomes" id="UP000220005">
    <property type="component" value="Unassembled WGS sequence"/>
</dbReference>
<organism evidence="13 14">
    <name type="scientific">Faecalibacterium prausnitzii</name>
    <dbReference type="NCBI Taxonomy" id="853"/>
    <lineage>
        <taxon>Bacteria</taxon>
        <taxon>Bacillati</taxon>
        <taxon>Bacillota</taxon>
        <taxon>Clostridia</taxon>
        <taxon>Eubacteriales</taxon>
        <taxon>Oscillospiraceae</taxon>
        <taxon>Faecalibacterium</taxon>
    </lineage>
</organism>
<keyword evidence="12" id="KW-0997">Cell inner membrane</keyword>
<keyword evidence="5 10" id="KW-0479">Metal-binding</keyword>
<gene>
    <name evidence="13" type="ORF">CGS58_05470</name>
</gene>
<comment type="similarity">
    <text evidence="10 12">Belongs to the ApbE family.</text>
</comment>
<evidence type="ECO:0000256" key="11">
    <source>
        <dbReference type="PIRSR" id="PIRSR006268-2"/>
    </source>
</evidence>
<dbReference type="PROSITE" id="PS51257">
    <property type="entry name" value="PROKAR_LIPOPROTEIN"/>
    <property type="match status" value="1"/>
</dbReference>
<dbReference type="EC" id="2.7.1.180" evidence="1 10"/>
<keyword evidence="6 10" id="KW-0274">FAD</keyword>
<keyword evidence="7 10" id="KW-0460">Magnesium</keyword>
<dbReference type="InterPro" id="IPR003374">
    <property type="entry name" value="ApbE-like_sf"/>
</dbReference>
<keyword evidence="4 10" id="KW-0808">Transferase</keyword>
<evidence type="ECO:0000256" key="12">
    <source>
        <dbReference type="RuleBase" id="RU363002"/>
    </source>
</evidence>
<evidence type="ECO:0000256" key="8">
    <source>
        <dbReference type="ARBA" id="ARBA00031306"/>
    </source>
</evidence>
<evidence type="ECO:0000256" key="9">
    <source>
        <dbReference type="ARBA" id="ARBA00048540"/>
    </source>
</evidence>
<evidence type="ECO:0000313" key="13">
    <source>
        <dbReference type="EMBL" id="PDX81533.1"/>
    </source>
</evidence>
<dbReference type="Gene3D" id="3.10.520.10">
    <property type="entry name" value="ApbE-like domains"/>
    <property type="match status" value="1"/>
</dbReference>
<dbReference type="PANTHER" id="PTHR30040:SF2">
    <property type="entry name" value="FAD:PROTEIN FMN TRANSFERASE"/>
    <property type="match status" value="1"/>
</dbReference>
<accession>A0A2A7AR33</accession>
<dbReference type="EMBL" id="NMTY01000012">
    <property type="protein sequence ID" value="PDX81533.1"/>
    <property type="molecule type" value="Genomic_DNA"/>
</dbReference>
<feature type="chain" id="PRO_5011831543" description="FAD:protein FMN transferase" evidence="12">
    <location>
        <begin position="27"/>
        <end position="368"/>
    </location>
</feature>
<dbReference type="RefSeq" id="WP_097839223.1">
    <property type="nucleotide sequence ID" value="NZ_NMTY01000012.1"/>
</dbReference>
<comment type="subcellular location">
    <subcellularLocation>
        <location evidence="12">Cell inner membrane</location>
        <topology evidence="12">Lipid-anchor</topology>
        <orientation evidence="12">Periplasmic side</orientation>
    </subcellularLocation>
</comment>
<keyword evidence="3 10" id="KW-0285">Flavoprotein</keyword>
<dbReference type="InterPro" id="IPR024932">
    <property type="entry name" value="ApbE"/>
</dbReference>
<dbReference type="Pfam" id="PF02424">
    <property type="entry name" value="ApbE"/>
    <property type="match status" value="1"/>
</dbReference>